<organism evidence="1 2">
    <name type="scientific">Roseicyclus marinus</name>
    <dbReference type="NCBI Taxonomy" id="2161673"/>
    <lineage>
        <taxon>Bacteria</taxon>
        <taxon>Pseudomonadati</taxon>
        <taxon>Pseudomonadota</taxon>
        <taxon>Alphaproteobacteria</taxon>
        <taxon>Rhodobacterales</taxon>
        <taxon>Roseobacteraceae</taxon>
        <taxon>Roseicyclus</taxon>
    </lineage>
</organism>
<protein>
    <submittedName>
        <fullName evidence="1">Uncharacterized protein</fullName>
    </submittedName>
</protein>
<reference evidence="1 2" key="1">
    <citation type="submission" date="2023-01" db="EMBL/GenBank/DDBJ databases">
        <title>Complete genome sequence of Roseicyclus marinus strain Dej080120_10.</title>
        <authorList>
            <person name="Ueki S."/>
            <person name="Maruyama F."/>
        </authorList>
    </citation>
    <scope>NUCLEOTIDE SEQUENCE [LARGE SCALE GENOMIC DNA]</scope>
    <source>
        <strain evidence="1 2">Dej080120_10</strain>
    </source>
</reference>
<gene>
    <name evidence="1" type="ORF">MACH21_15370</name>
</gene>
<evidence type="ECO:0000313" key="2">
    <source>
        <dbReference type="Proteomes" id="UP001337723"/>
    </source>
</evidence>
<evidence type="ECO:0000313" key="1">
    <source>
        <dbReference type="EMBL" id="BDW85360.1"/>
    </source>
</evidence>
<dbReference type="EMBL" id="AP027266">
    <property type="protein sequence ID" value="BDW85360.1"/>
    <property type="molecule type" value="Genomic_DNA"/>
</dbReference>
<dbReference type="Proteomes" id="UP001337723">
    <property type="component" value="Chromosome"/>
</dbReference>
<dbReference type="AlphaFoldDB" id="A0AA48HCQ6"/>
<accession>A0AA48HCQ6</accession>
<dbReference type="RefSeq" id="WP_338276149.1">
    <property type="nucleotide sequence ID" value="NZ_AP027266.1"/>
</dbReference>
<dbReference type="KEGG" id="rmai:MACH21_15370"/>
<name>A0AA48HCQ6_9RHOB</name>
<proteinExistence type="predicted"/>
<keyword evidence="2" id="KW-1185">Reference proteome</keyword>
<sequence length="77" mass="8346">MSRIAEELADKLARDTLEAAERLGDDKLVEQIAQAIGASSPTTEELFRTLVRVRVAEARARKLLEARLARATTAPGG</sequence>